<evidence type="ECO:0000313" key="3">
    <source>
        <dbReference type="Proteomes" id="UP000446866"/>
    </source>
</evidence>
<evidence type="ECO:0000256" key="1">
    <source>
        <dbReference type="SAM" id="Phobius"/>
    </source>
</evidence>
<evidence type="ECO:0000313" key="2">
    <source>
        <dbReference type="EMBL" id="NBH62194.1"/>
    </source>
</evidence>
<comment type="caution">
    <text evidence="2">The sequence shown here is derived from an EMBL/GenBank/DDBJ whole genome shotgun (WGS) entry which is preliminary data.</text>
</comment>
<evidence type="ECO:0008006" key="4">
    <source>
        <dbReference type="Google" id="ProtNLM"/>
    </source>
</evidence>
<feature type="transmembrane region" description="Helical" evidence="1">
    <location>
        <begin position="62"/>
        <end position="83"/>
    </location>
</feature>
<keyword evidence="1" id="KW-0812">Transmembrane</keyword>
<dbReference type="Proteomes" id="UP000446866">
    <property type="component" value="Unassembled WGS sequence"/>
</dbReference>
<protein>
    <recommendedName>
        <fullName evidence="4">Cardiolipin synthase N-terminal domain-containing protein</fullName>
    </recommendedName>
</protein>
<dbReference type="EMBL" id="QXWK01000020">
    <property type="protein sequence ID" value="NBH62194.1"/>
    <property type="molecule type" value="Genomic_DNA"/>
</dbReference>
<dbReference type="AlphaFoldDB" id="A0A845QL85"/>
<proteinExistence type="predicted"/>
<name>A0A845QL85_9FIRM</name>
<keyword evidence="3" id="KW-1185">Reference proteome</keyword>
<dbReference type="SUPFAM" id="SSF103473">
    <property type="entry name" value="MFS general substrate transporter"/>
    <property type="match status" value="1"/>
</dbReference>
<organism evidence="2 3">
    <name type="scientific">Anaerotruncus colihominis</name>
    <dbReference type="NCBI Taxonomy" id="169435"/>
    <lineage>
        <taxon>Bacteria</taxon>
        <taxon>Bacillati</taxon>
        <taxon>Bacillota</taxon>
        <taxon>Clostridia</taxon>
        <taxon>Eubacteriales</taxon>
        <taxon>Oscillospiraceae</taxon>
        <taxon>Anaerotruncus</taxon>
    </lineage>
</organism>
<feature type="transmembrane region" description="Helical" evidence="1">
    <location>
        <begin position="21"/>
        <end position="50"/>
    </location>
</feature>
<reference evidence="2 3" key="1">
    <citation type="submission" date="2018-08" db="EMBL/GenBank/DDBJ databases">
        <title>Murine metabolic-syndrome-specific gut microbial biobank.</title>
        <authorList>
            <person name="Liu C."/>
        </authorList>
    </citation>
    <scope>NUCLEOTIDE SEQUENCE [LARGE SCALE GENOMIC DNA]</scope>
    <source>
        <strain evidence="2 3">28</strain>
    </source>
</reference>
<sequence>MWYTISRNLSKDFLKGDKDMIIGSIFMILIIPLILIFALGVPILLAVLVYRDANKRVDCSPWLWALVAALVPSFIGVIVYLIIRRDYPLKPEYRIYEAGSAGQYRYEQGSQEYPQAQKGMPTWAKALIIIGLVIFAICIIGMVVSVINYITGYSTGYHYHNDFGYGF</sequence>
<keyword evidence="1" id="KW-0472">Membrane</keyword>
<keyword evidence="1" id="KW-1133">Transmembrane helix</keyword>
<gene>
    <name evidence="2" type="ORF">D0435_11075</name>
</gene>
<feature type="transmembrane region" description="Helical" evidence="1">
    <location>
        <begin position="126"/>
        <end position="150"/>
    </location>
</feature>
<accession>A0A845QL85</accession>
<dbReference type="InterPro" id="IPR036259">
    <property type="entry name" value="MFS_trans_sf"/>
</dbReference>